<gene>
    <name evidence="4" type="ORF">CISIN_1g041989mg</name>
</gene>
<dbReference type="PaxDb" id="2711-XP_006475321.1"/>
<dbReference type="PANTHER" id="PTHR31301">
    <property type="entry name" value="LOB DOMAIN-CONTAINING PROTEIN 4-RELATED"/>
    <property type="match status" value="1"/>
</dbReference>
<dbReference type="PANTHER" id="PTHR31301:SF58">
    <property type="entry name" value="LOB DOMAIN-CONTAINING PROTEIN 3"/>
    <property type="match status" value="1"/>
</dbReference>
<evidence type="ECO:0000256" key="1">
    <source>
        <dbReference type="ARBA" id="ARBA00005474"/>
    </source>
</evidence>
<dbReference type="EMBL" id="KK784924">
    <property type="protein sequence ID" value="KDO61638.1"/>
    <property type="molecule type" value="Genomic_DNA"/>
</dbReference>
<evidence type="ECO:0000256" key="2">
    <source>
        <dbReference type="SAM" id="Coils"/>
    </source>
</evidence>
<evidence type="ECO:0000259" key="3">
    <source>
        <dbReference type="PROSITE" id="PS50891"/>
    </source>
</evidence>
<dbReference type="GO" id="GO:0006355">
    <property type="term" value="P:regulation of DNA-templated transcription"/>
    <property type="evidence" value="ECO:0000318"/>
    <property type="project" value="GO_Central"/>
</dbReference>
<keyword evidence="5" id="KW-1185">Reference proteome</keyword>
<accession>A0A067F2R8</accession>
<evidence type="ECO:0000313" key="4">
    <source>
        <dbReference type="EMBL" id="KDO61638.1"/>
    </source>
</evidence>
<dbReference type="GO" id="GO:0001216">
    <property type="term" value="F:DNA-binding transcription activator activity"/>
    <property type="evidence" value="ECO:0000318"/>
    <property type="project" value="GO_Central"/>
</dbReference>
<dbReference type="GO" id="GO:0009736">
    <property type="term" value="P:cytokinin-activated signaling pathway"/>
    <property type="evidence" value="ECO:0000318"/>
    <property type="project" value="GO_Central"/>
</dbReference>
<dbReference type="STRING" id="2711.A0A067F2R8"/>
<feature type="coiled-coil region" evidence="2">
    <location>
        <begin position="91"/>
        <end position="118"/>
    </location>
</feature>
<dbReference type="Pfam" id="PF03195">
    <property type="entry name" value="LOB"/>
    <property type="match status" value="1"/>
</dbReference>
<dbReference type="InterPro" id="IPR004883">
    <property type="entry name" value="LOB"/>
</dbReference>
<dbReference type="OrthoDB" id="2020166at2759"/>
<dbReference type="PROSITE" id="PS50891">
    <property type="entry name" value="LOB"/>
    <property type="match status" value="1"/>
</dbReference>
<dbReference type="SMR" id="A0A067F2R8"/>
<dbReference type="Proteomes" id="UP000027120">
    <property type="component" value="Unassembled WGS sequence"/>
</dbReference>
<dbReference type="AlphaFoldDB" id="A0A067F2R8"/>
<keyword evidence="2" id="KW-0175">Coiled coil</keyword>
<comment type="similarity">
    <text evidence="1">Belongs to the LOB domain-containing protein family.</text>
</comment>
<sequence>MESGTRQGALSPCAACKLIRRRCAQDCVFAPYFPADEPQKFASVHKVFGASNVNKMLQELQEHQRSEAVSSMVYEANARFHDPVRGCVGAISSLQQQVESLQAQLALAQAEVEQMRMRLISPSSSSSHN</sequence>
<organism evidence="4 5">
    <name type="scientific">Citrus sinensis</name>
    <name type="common">Sweet orange</name>
    <name type="synonym">Citrus aurantium var. sinensis</name>
    <dbReference type="NCBI Taxonomy" id="2711"/>
    <lineage>
        <taxon>Eukaryota</taxon>
        <taxon>Viridiplantae</taxon>
        <taxon>Streptophyta</taxon>
        <taxon>Embryophyta</taxon>
        <taxon>Tracheophyta</taxon>
        <taxon>Spermatophyta</taxon>
        <taxon>Magnoliopsida</taxon>
        <taxon>eudicotyledons</taxon>
        <taxon>Gunneridae</taxon>
        <taxon>Pentapetalae</taxon>
        <taxon>rosids</taxon>
        <taxon>malvids</taxon>
        <taxon>Sapindales</taxon>
        <taxon>Rutaceae</taxon>
        <taxon>Aurantioideae</taxon>
        <taxon>Citrus</taxon>
    </lineage>
</organism>
<protein>
    <recommendedName>
        <fullName evidence="3">LOB domain-containing protein</fullName>
    </recommendedName>
</protein>
<proteinExistence type="inferred from homology"/>
<reference evidence="4 5" key="1">
    <citation type="submission" date="2014-04" db="EMBL/GenBank/DDBJ databases">
        <authorList>
            <consortium name="International Citrus Genome Consortium"/>
            <person name="Gmitter F."/>
            <person name="Chen C."/>
            <person name="Farmerie W."/>
            <person name="Harkins T."/>
            <person name="Desany B."/>
            <person name="Mohiuddin M."/>
            <person name="Kodira C."/>
            <person name="Borodovsky M."/>
            <person name="Lomsadze A."/>
            <person name="Burns P."/>
            <person name="Jenkins J."/>
            <person name="Prochnik S."/>
            <person name="Shu S."/>
            <person name="Chapman J."/>
            <person name="Pitluck S."/>
            <person name="Schmutz J."/>
            <person name="Rokhsar D."/>
        </authorList>
    </citation>
    <scope>NUCLEOTIDE SEQUENCE</scope>
</reference>
<evidence type="ECO:0000313" key="5">
    <source>
        <dbReference type="Proteomes" id="UP000027120"/>
    </source>
</evidence>
<dbReference type="GO" id="GO:0005634">
    <property type="term" value="C:nucleus"/>
    <property type="evidence" value="ECO:0000318"/>
    <property type="project" value="GO_Central"/>
</dbReference>
<dbReference type="eggNOG" id="ENOG502R4HI">
    <property type="taxonomic scope" value="Eukaryota"/>
</dbReference>
<feature type="domain" description="LOB" evidence="3">
    <location>
        <begin position="11"/>
        <end position="112"/>
    </location>
</feature>
<name>A0A067F2R8_CITSI</name>
<dbReference type="KEGG" id="cit:102619496"/>